<dbReference type="CDD" id="cd02897">
    <property type="entry name" value="A2M_2"/>
    <property type="match status" value="1"/>
</dbReference>
<dbReference type="InterPro" id="IPR040839">
    <property type="entry name" value="MG4"/>
</dbReference>
<dbReference type="Gene3D" id="2.60.40.2950">
    <property type="match status" value="1"/>
</dbReference>
<dbReference type="Gene3D" id="2.60.120.1540">
    <property type="match status" value="1"/>
</dbReference>
<feature type="domain" description="Alpha-2-macroglobulin" evidence="16">
    <location>
        <begin position="700"/>
        <end position="791"/>
    </location>
</feature>
<comment type="function">
    <text evidence="11">Binds covalently through a thioester bond to the pathogen surface resulting in pathogen clearance.</text>
</comment>
<gene>
    <name evidence="18" type="ORF">CINCED_3A005831</name>
</gene>
<dbReference type="Pfam" id="PF00207">
    <property type="entry name" value="A2M"/>
    <property type="match status" value="1"/>
</dbReference>
<dbReference type="PANTHER" id="PTHR11412">
    <property type="entry name" value="MACROGLOBULIN / COMPLEMENT"/>
    <property type="match status" value="1"/>
</dbReference>
<evidence type="ECO:0000259" key="17">
    <source>
        <dbReference type="SMART" id="SM01361"/>
    </source>
</evidence>
<proteinExistence type="inferred from homology"/>
<dbReference type="FunFam" id="2.60.40.1930:FF:000001">
    <property type="entry name" value="CD109 isoform 3"/>
    <property type="match status" value="1"/>
</dbReference>
<dbReference type="InterPro" id="IPR011626">
    <property type="entry name" value="Alpha-macroglobulin_TED"/>
</dbReference>
<dbReference type="Pfam" id="PF07677">
    <property type="entry name" value="A2M_recep"/>
    <property type="match status" value="1"/>
</dbReference>
<reference evidence="18 19" key="1">
    <citation type="submission" date="2019-08" db="EMBL/GenBank/DDBJ databases">
        <authorList>
            <person name="Alioto T."/>
            <person name="Alioto T."/>
            <person name="Gomez Garrido J."/>
        </authorList>
    </citation>
    <scope>NUCLEOTIDE SEQUENCE [LARGE SCALE GENOMIC DNA]</scope>
</reference>
<dbReference type="InterPro" id="IPR036595">
    <property type="entry name" value="A-macroglobulin_rcpt-bd_sf"/>
</dbReference>
<dbReference type="PANTHER" id="PTHR11412:SF136">
    <property type="entry name" value="CD109 ANTIGEN"/>
    <property type="match status" value="1"/>
</dbReference>
<organism evidence="18 19">
    <name type="scientific">Cinara cedri</name>
    <dbReference type="NCBI Taxonomy" id="506608"/>
    <lineage>
        <taxon>Eukaryota</taxon>
        <taxon>Metazoa</taxon>
        <taxon>Ecdysozoa</taxon>
        <taxon>Arthropoda</taxon>
        <taxon>Hexapoda</taxon>
        <taxon>Insecta</taxon>
        <taxon>Pterygota</taxon>
        <taxon>Neoptera</taxon>
        <taxon>Paraneoptera</taxon>
        <taxon>Hemiptera</taxon>
        <taxon>Sternorrhyncha</taxon>
        <taxon>Aphidomorpha</taxon>
        <taxon>Aphidoidea</taxon>
        <taxon>Aphididae</taxon>
        <taxon>Lachninae</taxon>
        <taxon>Cinara</taxon>
    </lineage>
</organism>
<evidence type="ECO:0000256" key="6">
    <source>
        <dbReference type="ARBA" id="ARBA00022859"/>
    </source>
</evidence>
<evidence type="ECO:0000256" key="3">
    <source>
        <dbReference type="ARBA" id="ARBA00022525"/>
    </source>
</evidence>
<keyword evidence="19" id="KW-1185">Reference proteome</keyword>
<feature type="domain" description="Alpha-2-macroglobulin bait region" evidence="15">
    <location>
        <begin position="450"/>
        <end position="587"/>
    </location>
</feature>
<dbReference type="FunFam" id="1.50.10.20:FF:000001">
    <property type="entry name" value="CD109 isoform 1"/>
    <property type="match status" value="1"/>
</dbReference>
<dbReference type="SMART" id="SM01359">
    <property type="entry name" value="A2M_N_2"/>
    <property type="match status" value="1"/>
</dbReference>
<dbReference type="InterPro" id="IPR050473">
    <property type="entry name" value="A2M/Complement_sys"/>
</dbReference>
<dbReference type="Pfam" id="PF01835">
    <property type="entry name" value="MG2"/>
    <property type="match status" value="1"/>
</dbReference>
<dbReference type="GO" id="GO:0005615">
    <property type="term" value="C:extracellular space"/>
    <property type="evidence" value="ECO:0007669"/>
    <property type="project" value="InterPro"/>
</dbReference>
<dbReference type="InterPro" id="IPR047565">
    <property type="entry name" value="Alpha-macroglob_thiol-ester_cl"/>
</dbReference>
<evidence type="ECO:0000256" key="8">
    <source>
        <dbReference type="ARBA" id="ARBA00022966"/>
    </source>
</evidence>
<dbReference type="Pfam" id="PF07678">
    <property type="entry name" value="TED_complement"/>
    <property type="match status" value="1"/>
</dbReference>
<evidence type="ECO:0000313" key="19">
    <source>
        <dbReference type="Proteomes" id="UP000325440"/>
    </source>
</evidence>
<keyword evidence="8" id="KW-0882">Thioester bond</keyword>
<dbReference type="Gene3D" id="1.50.10.20">
    <property type="match status" value="1"/>
</dbReference>
<keyword evidence="10" id="KW-0325">Glycoprotein</keyword>
<keyword evidence="7" id="KW-0722">Serine protease inhibitor</keyword>
<evidence type="ECO:0000256" key="14">
    <source>
        <dbReference type="SAM" id="SignalP"/>
    </source>
</evidence>
<dbReference type="Gene3D" id="2.60.40.1930">
    <property type="match status" value="2"/>
</dbReference>
<sequence length="1468" mass="162789">MKPDMCGAVLLLLCLTFAASTFGQTDVNGFYTIVGPKVLRPNSEYHVAVSTQGTVSPTTVVVEVGGKQDSGGALKVTQFVKVDPYSTKIVRLEIGDVGPGNYNLTARGSGGLEFVNSTALEYVHKSYSVFIQTDKAVYKPGHKVQFRAIVLNSHLKPTVTGALDIFITDGKGNRVKHWSRALTTRGVFASEFQLSESPVLGDWNVTVTVLDQVFHKTFLVAEYILPKFEVTVNVPEHSTFKQSVISATIHATYTYGKAVKGEATVAVYPTIFSGVLQPIYQHPSRKVIPIDGKASVQFDIVKDLNLNEDYERAITFEVTVEEALTGRSQNTSTLILLHKENYKMELIKASEYFKPGLKYSAFIKLSHHDGTPVHDDRNPVKVRHAFVDMNAKEDQYEEHKFTLQRNGLIPLVFYPPIENASSINIEAEYLGLKEGFSTISAANSPSNTFIQATVLTERPTVNKDIEIQVNSTESLQYVSYQVLGRGDVIVASTVQIPNAGQHTAIIRFLATYAMAPTAHVIVQFVKDDGEVIADAVDIELDGVLQNFINVDTSRNEAEPDTSVDINFEAKPNSYIGVTGIDQSVLLLRSGNDITQNNILDELRTYDNSDDNNYMSFFRNSADRRSTFWSPGSFTTHEAFDKSGAIVLTNGYVHKYEPWIYFRSNVMDDQDLNENIASLPSMMLDGADSSTVKVRKNFPETWLWESIEAGQDGRVSMRQTVPDTITSWVITAFSVDSLYGLGLLESPKKLRVFRPFFISVDLPYSVRRGEFVAIPVVVFNYLSKDVTADVTLENIGQFDFADYSNEVRDSKLELYRRKSLTIKANTGSPTSFLIKAKDLGYISIKLTATSKLAGDAIEKKLLVKPEGETIYKNQAFFVDLRKDTSFEKNITLNMPANIVPDSEFIEIGAVGDILGPSTMNLASLIQMPFGCGEQNMLNFVPNIVILDYLKNTRQLTTAVETKSLKYMETGYQQELTYRRSDGSFSAFGSADPSGSTWLTAYVVKSFRQAVPYIPIEEKVIDDGLQWLSNNQANNGSFPEVGKVSHSAMQGGSAKGLALTAYTLIAFLENQKGAPVYRNTINRAIDYLVRNLPGVEDPYALAICSYALHLADHPQKNVAFNLLELKATVVDEKKWWKRMDRPTDEKNPWIKEPNSVDVEMTAYALLTYLQRGLVEDGLPILHWLVSQQNEQGGFASSQDTVITLYALSQMAEKISPGSLKLTATFAYLRNGQSELRVTKDNAMVLQLIELPKSTRTVNITATGTGFAIVKVSYRYNVNVTGAWPLFTLDPQVDKNSDINHMQLSICSGFRGGNSSNMVVMEVTLPSGYTINNDALPSLRLSNNVKRVETKDGDSVVMLYFDKMTAEEYCPTISAYRTHKVAKQKPVPVTVYDYYDQSRRARVFYEPRVATPCDICEDSEDCSKVCATGIGSRSEEDGNSSGGASGSLFQGGVQLFIGSMATVLIINNYYN</sequence>
<dbReference type="GO" id="GO:0004867">
    <property type="term" value="F:serine-type endopeptidase inhibitor activity"/>
    <property type="evidence" value="ECO:0007669"/>
    <property type="project" value="UniProtKB-KW"/>
</dbReference>
<dbReference type="InterPro" id="IPR014756">
    <property type="entry name" value="Ig_E-set"/>
</dbReference>
<comment type="similarity">
    <text evidence="2">Belongs to the protease inhibitor I39 (alpha-2-macroglobulin) family.</text>
</comment>
<dbReference type="EMBL" id="CABPRJ010001950">
    <property type="protein sequence ID" value="VVC42395.1"/>
    <property type="molecule type" value="Genomic_DNA"/>
</dbReference>
<evidence type="ECO:0000259" key="16">
    <source>
        <dbReference type="SMART" id="SM01360"/>
    </source>
</evidence>
<evidence type="ECO:0000256" key="7">
    <source>
        <dbReference type="ARBA" id="ARBA00022900"/>
    </source>
</evidence>
<name>A0A5E4NF62_9HEMI</name>
<dbReference type="SMART" id="SM01419">
    <property type="entry name" value="Thiol-ester_cl"/>
    <property type="match status" value="1"/>
</dbReference>
<comment type="subcellular location">
    <subcellularLocation>
        <location evidence="1">Secreted</location>
    </subcellularLocation>
</comment>
<evidence type="ECO:0000256" key="10">
    <source>
        <dbReference type="ARBA" id="ARBA00023180"/>
    </source>
</evidence>
<dbReference type="Pfam" id="PF17791">
    <property type="entry name" value="MG3"/>
    <property type="match status" value="1"/>
</dbReference>
<dbReference type="InterPro" id="IPR011625">
    <property type="entry name" value="A2M_N_BRD"/>
</dbReference>
<evidence type="ECO:0000256" key="4">
    <source>
        <dbReference type="ARBA" id="ARBA00022690"/>
    </source>
</evidence>
<dbReference type="Gene3D" id="2.60.40.10">
    <property type="entry name" value="Immunoglobulins"/>
    <property type="match status" value="2"/>
</dbReference>
<dbReference type="Gene3D" id="2.60.40.690">
    <property type="entry name" value="Alpha-macroglobulin, receptor-binding domain"/>
    <property type="match status" value="1"/>
</dbReference>
<dbReference type="InterPro" id="IPR008930">
    <property type="entry name" value="Terpenoid_cyclase/PrenylTrfase"/>
</dbReference>
<comment type="subunit">
    <text evidence="12">Heterodimer of a TEP1-N chain and an TEP1-C chain non-covalently linked. Forms a complex composed of TEP1-N and TEP1-C heterodimer, LRIM1 and APL1C; the interaction stabilizes TEP1-N and TEP1-C heterodimer, prevents its binding to tissues while circulating in the hemolymph and protects the thioester bond from hydrolysis. Mature TEP1 and to a lesser extent full-length TEP1 interact with SPCLIP1; the interaction is induced by microbial infection.</text>
</comment>
<dbReference type="InterPro" id="IPR041555">
    <property type="entry name" value="MG3"/>
</dbReference>
<accession>A0A5E4NF62</accession>
<evidence type="ECO:0000256" key="1">
    <source>
        <dbReference type="ARBA" id="ARBA00004613"/>
    </source>
</evidence>
<evidence type="ECO:0000259" key="15">
    <source>
        <dbReference type="SMART" id="SM01359"/>
    </source>
</evidence>
<dbReference type="InterPro" id="IPR001599">
    <property type="entry name" value="Macroglobln_a2"/>
</dbReference>
<keyword evidence="4" id="KW-0646">Protease inhibitor</keyword>
<keyword evidence="18" id="KW-0675">Receptor</keyword>
<evidence type="ECO:0000313" key="18">
    <source>
        <dbReference type="EMBL" id="VVC42395.1"/>
    </source>
</evidence>
<dbReference type="InterPro" id="IPR002890">
    <property type="entry name" value="MG2"/>
</dbReference>
<dbReference type="SMART" id="SM01360">
    <property type="entry name" value="A2M"/>
    <property type="match status" value="1"/>
</dbReference>
<dbReference type="InterPro" id="IPR041813">
    <property type="entry name" value="A2M_TED"/>
</dbReference>
<dbReference type="SMART" id="SM01361">
    <property type="entry name" value="A2M_recep"/>
    <property type="match status" value="1"/>
</dbReference>
<feature type="signal peptide" evidence="14">
    <location>
        <begin position="1"/>
        <end position="23"/>
    </location>
</feature>
<dbReference type="Gene3D" id="2.20.130.20">
    <property type="match status" value="1"/>
</dbReference>
<feature type="chain" id="PRO_5022928831" description="TEP1-F" evidence="14">
    <location>
        <begin position="24"/>
        <end position="1468"/>
    </location>
</feature>
<dbReference type="InterPro" id="IPR009048">
    <property type="entry name" value="A-macroglobulin_rcpt-bd"/>
</dbReference>
<evidence type="ECO:0000256" key="5">
    <source>
        <dbReference type="ARBA" id="ARBA00022729"/>
    </source>
</evidence>
<evidence type="ECO:0000256" key="9">
    <source>
        <dbReference type="ARBA" id="ARBA00023157"/>
    </source>
</evidence>
<evidence type="ECO:0000256" key="2">
    <source>
        <dbReference type="ARBA" id="ARBA00010952"/>
    </source>
</evidence>
<dbReference type="SUPFAM" id="SSF49410">
    <property type="entry name" value="Alpha-macroglobulin receptor domain"/>
    <property type="match status" value="1"/>
</dbReference>
<evidence type="ECO:0000256" key="12">
    <source>
        <dbReference type="ARBA" id="ARBA00063781"/>
    </source>
</evidence>
<dbReference type="SUPFAM" id="SSF48239">
    <property type="entry name" value="Terpenoid cyclases/Protein prenyltransferases"/>
    <property type="match status" value="1"/>
</dbReference>
<dbReference type="Pfam" id="PF07703">
    <property type="entry name" value="A2M_BRD"/>
    <property type="match status" value="1"/>
</dbReference>
<dbReference type="InterPro" id="IPR019742">
    <property type="entry name" value="MacrogloblnA2_CS"/>
</dbReference>
<dbReference type="Gene3D" id="2.60.40.1940">
    <property type="match status" value="1"/>
</dbReference>
<evidence type="ECO:0000256" key="11">
    <source>
        <dbReference type="ARBA" id="ARBA00057615"/>
    </source>
</evidence>
<dbReference type="PROSITE" id="PS00477">
    <property type="entry name" value="ALPHA_2_MACROGLOBULIN"/>
    <property type="match status" value="1"/>
</dbReference>
<dbReference type="Pfam" id="PF17789">
    <property type="entry name" value="MG4"/>
    <property type="match status" value="1"/>
</dbReference>
<protein>
    <recommendedName>
        <fullName evidence="13">TEP1-F</fullName>
    </recommendedName>
</protein>
<feature type="domain" description="Alpha-macroglobulin receptor-binding" evidence="17">
    <location>
        <begin position="1313"/>
        <end position="1402"/>
    </location>
</feature>
<dbReference type="OrthoDB" id="9998011at2759"/>
<evidence type="ECO:0000256" key="13">
    <source>
        <dbReference type="ARBA" id="ARBA00078071"/>
    </source>
</evidence>
<keyword evidence="6" id="KW-0391">Immunity</keyword>
<dbReference type="Gene3D" id="6.20.50.160">
    <property type="match status" value="1"/>
</dbReference>
<keyword evidence="3" id="KW-0964">Secreted</keyword>
<dbReference type="Proteomes" id="UP000325440">
    <property type="component" value="Unassembled WGS sequence"/>
</dbReference>
<dbReference type="GO" id="GO:0002376">
    <property type="term" value="P:immune system process"/>
    <property type="evidence" value="ECO:0007669"/>
    <property type="project" value="UniProtKB-KW"/>
</dbReference>
<dbReference type="InterPro" id="IPR013783">
    <property type="entry name" value="Ig-like_fold"/>
</dbReference>
<dbReference type="SUPFAM" id="SSF81296">
    <property type="entry name" value="E set domains"/>
    <property type="match status" value="1"/>
</dbReference>
<keyword evidence="9" id="KW-1015">Disulfide bond</keyword>
<keyword evidence="5 14" id="KW-0732">Signal</keyword>